<keyword evidence="5 11" id="KW-0028">Amino-acid biosynthesis</keyword>
<evidence type="ECO:0000313" key="14">
    <source>
        <dbReference type="EMBL" id="MRI84975.1"/>
    </source>
</evidence>
<keyword evidence="7 11" id="KW-0663">Pyridoxal phosphate</keyword>
<keyword evidence="4 11" id="KW-0032">Aminotransferase</keyword>
<evidence type="ECO:0000256" key="7">
    <source>
        <dbReference type="ARBA" id="ARBA00022898"/>
    </source>
</evidence>
<dbReference type="Gene3D" id="3.40.640.10">
    <property type="entry name" value="Type I PLP-dependent aspartate aminotransferase-like (Major domain)"/>
    <property type="match status" value="1"/>
</dbReference>
<name>A0A6I2GN78_9LACT</name>
<dbReference type="EC" id="2.6.1.52" evidence="11"/>
<evidence type="ECO:0000256" key="9">
    <source>
        <dbReference type="ARBA" id="ARBA00047630"/>
    </source>
</evidence>
<feature type="binding site" evidence="11">
    <location>
        <begin position="236"/>
        <end position="237"/>
    </location>
    <ligand>
        <name>pyridoxal 5'-phosphate</name>
        <dbReference type="ChEBI" id="CHEBI:597326"/>
    </ligand>
</feature>
<dbReference type="HAMAP" id="MF_00160">
    <property type="entry name" value="SerC_aminotrans_5"/>
    <property type="match status" value="1"/>
</dbReference>
<dbReference type="InterPro" id="IPR020578">
    <property type="entry name" value="Aminotrans_V_PyrdxlP_BS"/>
</dbReference>
<dbReference type="Gene3D" id="3.90.1150.10">
    <property type="entry name" value="Aspartate Aminotransferase, domain 1"/>
    <property type="match status" value="1"/>
</dbReference>
<dbReference type="InterPro" id="IPR015421">
    <property type="entry name" value="PyrdxlP-dep_Trfase_major"/>
</dbReference>
<accession>A0A6I2GN78</accession>
<feature type="binding site" evidence="11">
    <location>
        <position position="41"/>
    </location>
    <ligand>
        <name>L-glutamate</name>
        <dbReference type="ChEBI" id="CHEBI:29985"/>
    </ligand>
</feature>
<keyword evidence="6 11" id="KW-0808">Transferase</keyword>
<evidence type="ECO:0000313" key="15">
    <source>
        <dbReference type="Proteomes" id="UP000430975"/>
    </source>
</evidence>
<feature type="binding site" evidence="11">
    <location>
        <position position="152"/>
    </location>
    <ligand>
        <name>pyridoxal 5'-phosphate</name>
        <dbReference type="ChEBI" id="CHEBI:597326"/>
    </ligand>
</feature>
<dbReference type="FunFam" id="3.90.1150.10:FF:000006">
    <property type="entry name" value="Phosphoserine aminotransferase"/>
    <property type="match status" value="1"/>
</dbReference>
<protein>
    <recommendedName>
        <fullName evidence="11">Phosphoserine aminotransferase</fullName>
        <ecNumber evidence="11">2.6.1.52</ecNumber>
    </recommendedName>
    <alternativeName>
        <fullName evidence="11">Phosphohydroxythreonine aminotransferase</fullName>
        <shortName evidence="11">PSAT</shortName>
    </alternativeName>
</protein>
<dbReference type="EMBL" id="WJQS01000002">
    <property type="protein sequence ID" value="MRI84975.1"/>
    <property type="molecule type" value="Genomic_DNA"/>
</dbReference>
<feature type="binding site" evidence="11">
    <location>
        <position position="100"/>
    </location>
    <ligand>
        <name>pyridoxal 5'-phosphate</name>
        <dbReference type="ChEBI" id="CHEBI:597326"/>
    </ligand>
</feature>
<comment type="catalytic activity">
    <reaction evidence="10 11 12">
        <text>O-phospho-L-serine + 2-oxoglutarate = 3-phosphooxypyruvate + L-glutamate</text>
        <dbReference type="Rhea" id="RHEA:14329"/>
        <dbReference type="ChEBI" id="CHEBI:16810"/>
        <dbReference type="ChEBI" id="CHEBI:18110"/>
        <dbReference type="ChEBI" id="CHEBI:29985"/>
        <dbReference type="ChEBI" id="CHEBI:57524"/>
        <dbReference type="EC" id="2.6.1.52"/>
    </reaction>
</comment>
<evidence type="ECO:0000256" key="12">
    <source>
        <dbReference type="RuleBase" id="RU004505"/>
    </source>
</evidence>
<evidence type="ECO:0000256" key="3">
    <source>
        <dbReference type="ARBA" id="ARBA00006904"/>
    </source>
</evidence>
<dbReference type="FunFam" id="3.40.640.10:FF:000010">
    <property type="entry name" value="Phosphoserine aminotransferase"/>
    <property type="match status" value="1"/>
</dbReference>
<evidence type="ECO:0000256" key="5">
    <source>
        <dbReference type="ARBA" id="ARBA00022605"/>
    </source>
</evidence>
<dbReference type="PIRSF" id="PIRSF000525">
    <property type="entry name" value="SerC"/>
    <property type="match status" value="1"/>
</dbReference>
<evidence type="ECO:0000256" key="11">
    <source>
        <dbReference type="HAMAP-Rule" id="MF_00160"/>
    </source>
</evidence>
<dbReference type="GO" id="GO:0030170">
    <property type="term" value="F:pyridoxal phosphate binding"/>
    <property type="evidence" value="ECO:0007669"/>
    <property type="project" value="UniProtKB-UniRule"/>
</dbReference>
<evidence type="ECO:0000256" key="4">
    <source>
        <dbReference type="ARBA" id="ARBA00022576"/>
    </source>
</evidence>
<proteinExistence type="inferred from homology"/>
<dbReference type="Pfam" id="PF00266">
    <property type="entry name" value="Aminotran_5"/>
    <property type="match status" value="1"/>
</dbReference>
<evidence type="ECO:0000259" key="13">
    <source>
        <dbReference type="Pfam" id="PF00266"/>
    </source>
</evidence>
<dbReference type="NCBIfam" id="NF003764">
    <property type="entry name" value="PRK05355.1"/>
    <property type="match status" value="1"/>
</dbReference>
<feature type="binding site" evidence="11">
    <location>
        <position position="195"/>
    </location>
    <ligand>
        <name>pyridoxal 5'-phosphate</name>
        <dbReference type="ChEBI" id="CHEBI:597326"/>
    </ligand>
</feature>
<dbReference type="UniPathway" id="UPA00135">
    <property type="reaction ID" value="UER00197"/>
</dbReference>
<gene>
    <name evidence="11 14" type="primary">serC</name>
    <name evidence="14" type="ORF">GIY09_03550</name>
</gene>
<dbReference type="InterPro" id="IPR015424">
    <property type="entry name" value="PyrdxlP-dep_Trfase"/>
</dbReference>
<reference evidence="14 15" key="1">
    <citation type="submission" date="2019-11" db="EMBL/GenBank/DDBJ databases">
        <title>Characterisation of Fundicoccus ignavus gen. nov. sp. nov., a novel genus of the family Aerococcaceae isolated from bulk tank milk.</title>
        <authorList>
            <person name="Siebert A."/>
            <person name="Huptas C."/>
            <person name="Wenning M."/>
            <person name="Scherer S."/>
            <person name="Doll E.V."/>
        </authorList>
    </citation>
    <scope>NUCLEOTIDE SEQUENCE [LARGE SCALE GENOMIC DNA]</scope>
    <source>
        <strain evidence="14 15">WS4759</strain>
    </source>
</reference>
<dbReference type="SUPFAM" id="SSF53383">
    <property type="entry name" value="PLP-dependent transferases"/>
    <property type="match status" value="1"/>
</dbReference>
<comment type="caution">
    <text evidence="14">The sequence shown here is derived from an EMBL/GenBank/DDBJ whole genome shotgun (WGS) entry which is preliminary data.</text>
</comment>
<comment type="caution">
    <text evidence="11">Lacks conserved residue(s) required for the propagation of feature annotation.</text>
</comment>
<dbReference type="Proteomes" id="UP000430975">
    <property type="component" value="Unassembled WGS sequence"/>
</dbReference>
<sequence>MTVYNFSAGPAILPKPVLEQAQNELLNYRGSEMSVMELSHRSSLYDNIIKEAEALLREVMEIPDNYHVLFLQGGASLQFSMVPLNLAVGKKVLFVNTGAWAKKAIAAAKNVAGVEVEVIASSEDKNFSYIPEINPEMIDQDAAYLHITTNETIGGIAFKELPTTGKVPIVADMSSNILSNDYKVEDFGVIYAGAQKNIGPAGLTIVIIRDDLLNAEPVFAPMLDYRVQVENESMYNTPATYSIYIAKLVFEWLKNLGGQAEMYRLNQLKAKILYDKIEASPLFKSPVSKENRSITNIPFITGDSDLDKLFCIQAEAAGFKNIKGHRSVGGMRASIYNAFPIEGVEALVDFMTQFELENGNGAK</sequence>
<dbReference type="InterPro" id="IPR015422">
    <property type="entry name" value="PyrdxlP-dep_Trfase_small"/>
</dbReference>
<organism evidence="14 15">
    <name type="scientific">Fundicoccus ignavus</name>
    <dbReference type="NCBI Taxonomy" id="2664442"/>
    <lineage>
        <taxon>Bacteria</taxon>
        <taxon>Bacillati</taxon>
        <taxon>Bacillota</taxon>
        <taxon>Bacilli</taxon>
        <taxon>Lactobacillales</taxon>
        <taxon>Aerococcaceae</taxon>
        <taxon>Fundicoccus</taxon>
    </lineage>
</organism>
<dbReference type="GO" id="GO:0005737">
    <property type="term" value="C:cytoplasm"/>
    <property type="evidence" value="ECO:0007669"/>
    <property type="project" value="UniProtKB-SubCell"/>
</dbReference>
<keyword evidence="15" id="KW-1185">Reference proteome</keyword>
<evidence type="ECO:0000256" key="2">
    <source>
        <dbReference type="ARBA" id="ARBA00005099"/>
    </source>
</evidence>
<feature type="binding site" evidence="11">
    <location>
        <begin position="75"/>
        <end position="76"/>
    </location>
    <ligand>
        <name>pyridoxal 5'-phosphate</name>
        <dbReference type="ChEBI" id="CHEBI:597326"/>
    </ligand>
</feature>
<keyword evidence="11" id="KW-0963">Cytoplasm</keyword>
<comment type="subunit">
    <text evidence="11">Homodimer.</text>
</comment>
<dbReference type="InterPro" id="IPR000192">
    <property type="entry name" value="Aminotrans_V_dom"/>
</dbReference>
<evidence type="ECO:0000256" key="10">
    <source>
        <dbReference type="ARBA" id="ARBA00049007"/>
    </source>
</evidence>
<dbReference type="AlphaFoldDB" id="A0A6I2GN78"/>
<dbReference type="GO" id="GO:0004648">
    <property type="term" value="F:O-phospho-L-serine:2-oxoglutarate aminotransferase activity"/>
    <property type="evidence" value="ECO:0007669"/>
    <property type="project" value="UniProtKB-UniRule"/>
</dbReference>
<dbReference type="InterPro" id="IPR022278">
    <property type="entry name" value="Pser_aminoTfrase"/>
</dbReference>
<comment type="subcellular location">
    <subcellularLocation>
        <location evidence="11">Cytoplasm</location>
    </subcellularLocation>
</comment>
<evidence type="ECO:0000256" key="8">
    <source>
        <dbReference type="ARBA" id="ARBA00023299"/>
    </source>
</evidence>
<comment type="similarity">
    <text evidence="3 11">Belongs to the class-V pyridoxal-phosphate-dependent aminotransferase family. SerC subfamily.</text>
</comment>
<feature type="binding site" evidence="11">
    <location>
        <position position="172"/>
    </location>
    <ligand>
        <name>pyridoxal 5'-phosphate</name>
        <dbReference type="ChEBI" id="CHEBI:597326"/>
    </ligand>
</feature>
<comment type="pathway">
    <text evidence="2 11 12">Amino-acid biosynthesis; L-serine biosynthesis; L-serine from 3-phospho-D-glycerate: step 2/3.</text>
</comment>
<dbReference type="PANTHER" id="PTHR43247:SF1">
    <property type="entry name" value="PHOSPHOSERINE AMINOTRANSFERASE"/>
    <property type="match status" value="1"/>
</dbReference>
<dbReference type="RefSeq" id="WP_153863238.1">
    <property type="nucleotide sequence ID" value="NZ_WJQS01000002.1"/>
</dbReference>
<comment type="function">
    <text evidence="1 11">Catalyzes the reversible conversion of 3-phosphohydroxypyruvate to phosphoserine and of 3-hydroxy-2-oxo-4-phosphonooxybutanoate to phosphohydroxythreonine.</text>
</comment>
<dbReference type="PANTHER" id="PTHR43247">
    <property type="entry name" value="PHOSPHOSERINE AMINOTRANSFERASE"/>
    <property type="match status" value="1"/>
</dbReference>
<dbReference type="GO" id="GO:0006564">
    <property type="term" value="P:L-serine biosynthetic process"/>
    <property type="evidence" value="ECO:0007669"/>
    <property type="project" value="UniProtKB-UniRule"/>
</dbReference>
<evidence type="ECO:0000256" key="6">
    <source>
        <dbReference type="ARBA" id="ARBA00022679"/>
    </source>
</evidence>
<evidence type="ECO:0000256" key="1">
    <source>
        <dbReference type="ARBA" id="ARBA00003483"/>
    </source>
</evidence>
<feature type="domain" description="Aminotransferase class V" evidence="13">
    <location>
        <begin position="3"/>
        <end position="347"/>
    </location>
</feature>
<dbReference type="NCBIfam" id="TIGR01364">
    <property type="entry name" value="serC_1"/>
    <property type="match status" value="1"/>
</dbReference>
<feature type="modified residue" description="N6-(pyridoxal phosphate)lysine" evidence="11">
    <location>
        <position position="196"/>
    </location>
</feature>
<comment type="catalytic activity">
    <reaction evidence="9 11">
        <text>4-(phosphooxy)-L-threonine + 2-oxoglutarate = (R)-3-hydroxy-2-oxo-4-phosphooxybutanoate + L-glutamate</text>
        <dbReference type="Rhea" id="RHEA:16573"/>
        <dbReference type="ChEBI" id="CHEBI:16810"/>
        <dbReference type="ChEBI" id="CHEBI:29985"/>
        <dbReference type="ChEBI" id="CHEBI:58452"/>
        <dbReference type="ChEBI" id="CHEBI:58538"/>
        <dbReference type="EC" id="2.6.1.52"/>
    </reaction>
</comment>
<comment type="cofactor">
    <cofactor evidence="11">
        <name>pyridoxal 5'-phosphate</name>
        <dbReference type="ChEBI" id="CHEBI:597326"/>
    </cofactor>
    <text evidence="11">Binds 1 pyridoxal phosphate per subunit.</text>
</comment>
<dbReference type="PROSITE" id="PS00595">
    <property type="entry name" value="AA_TRANSFER_CLASS_5"/>
    <property type="match status" value="1"/>
</dbReference>
<keyword evidence="8 11" id="KW-0718">Serine biosynthesis</keyword>